<evidence type="ECO:0000313" key="1">
    <source>
        <dbReference type="EMBL" id="KKL04435.1"/>
    </source>
</evidence>
<protein>
    <submittedName>
        <fullName evidence="1">Uncharacterized protein</fullName>
    </submittedName>
</protein>
<sequence length="82" mass="9399">MEAEAIAAWNRRFVCLDKNGDKVYSDSTIIGVRGDHEVDECHVCYESFQWWAVEAQATYGVRQSYALSSFDEIELIESESDK</sequence>
<reference evidence="1" key="1">
    <citation type="journal article" date="2015" name="Nature">
        <title>Complex archaea that bridge the gap between prokaryotes and eukaryotes.</title>
        <authorList>
            <person name="Spang A."/>
            <person name="Saw J.H."/>
            <person name="Jorgensen S.L."/>
            <person name="Zaremba-Niedzwiedzka K."/>
            <person name="Martijn J."/>
            <person name="Lind A.E."/>
            <person name="van Eijk R."/>
            <person name="Schleper C."/>
            <person name="Guy L."/>
            <person name="Ettema T.J."/>
        </authorList>
    </citation>
    <scope>NUCLEOTIDE SEQUENCE</scope>
</reference>
<dbReference type="EMBL" id="LAZR01044524">
    <property type="protein sequence ID" value="KKL04435.1"/>
    <property type="molecule type" value="Genomic_DNA"/>
</dbReference>
<proteinExistence type="predicted"/>
<accession>A0A0F9A4P4</accession>
<gene>
    <name evidence="1" type="ORF">LCGC14_2616100</name>
</gene>
<comment type="caution">
    <text evidence="1">The sequence shown here is derived from an EMBL/GenBank/DDBJ whole genome shotgun (WGS) entry which is preliminary data.</text>
</comment>
<organism evidence="1">
    <name type="scientific">marine sediment metagenome</name>
    <dbReference type="NCBI Taxonomy" id="412755"/>
    <lineage>
        <taxon>unclassified sequences</taxon>
        <taxon>metagenomes</taxon>
        <taxon>ecological metagenomes</taxon>
    </lineage>
</organism>
<name>A0A0F9A4P4_9ZZZZ</name>
<dbReference type="AlphaFoldDB" id="A0A0F9A4P4"/>